<protein>
    <submittedName>
        <fullName evidence="1">Uncharacterized protein</fullName>
    </submittedName>
</protein>
<dbReference type="Proteomes" id="UP000502665">
    <property type="component" value="Chromosome"/>
</dbReference>
<proteinExistence type="predicted"/>
<gene>
    <name evidence="1" type="ORF">G9272_01870</name>
</gene>
<keyword evidence="2" id="KW-1185">Reference proteome</keyword>
<sequence length="75" mass="8545">MTKRYGVKYWEIGSEFYGNGLYGATWETDHHASRTATTYATHLVQYATWLRATSSATRQTVPPYSIVVVLLRSAR</sequence>
<dbReference type="EMBL" id="CP049838">
    <property type="protein sequence ID" value="QJS99215.1"/>
    <property type="molecule type" value="Genomic_DNA"/>
</dbReference>
<dbReference type="Gene3D" id="3.20.20.80">
    <property type="entry name" value="Glycosidases"/>
    <property type="match status" value="1"/>
</dbReference>
<name>A0A6M4WMX2_9ACTN</name>
<reference evidence="1" key="1">
    <citation type="submission" date="2020-03" db="EMBL/GenBank/DDBJ databases">
        <title>Molecular networking-based the target discovery of potent antiproliferative macrolactams: 5/6/7/16 polycyclic ansamycins and glycosylated trienomycin from Streptomyces cacaoi subsp. asoensis.</title>
        <authorList>
            <person name="Liu L.-L."/>
        </authorList>
    </citation>
    <scope>NUCLEOTIDE SEQUENCE [LARGE SCALE GENOMIC DNA]</scope>
    <source>
        <strain evidence="1">H2S5</strain>
    </source>
</reference>
<evidence type="ECO:0000313" key="2">
    <source>
        <dbReference type="Proteomes" id="UP000502665"/>
    </source>
</evidence>
<organism evidence="1 2">
    <name type="scientific">Streptomyces asoensis</name>
    <dbReference type="NCBI Taxonomy" id="249586"/>
    <lineage>
        <taxon>Bacteria</taxon>
        <taxon>Bacillati</taxon>
        <taxon>Actinomycetota</taxon>
        <taxon>Actinomycetes</taxon>
        <taxon>Kitasatosporales</taxon>
        <taxon>Streptomycetaceae</taxon>
        <taxon>Streptomyces</taxon>
    </lineage>
</organism>
<dbReference type="RefSeq" id="WP_171394868.1">
    <property type="nucleotide sequence ID" value="NZ_CP049838.1"/>
</dbReference>
<dbReference type="AlphaFoldDB" id="A0A6M4WMX2"/>
<evidence type="ECO:0000313" key="1">
    <source>
        <dbReference type="EMBL" id="QJS99215.1"/>
    </source>
</evidence>
<accession>A0A6M4WMX2</accession>